<accession>A0A4Q2A8V1</accession>
<gene>
    <name evidence="1" type="ORF">D1006_37350</name>
</gene>
<proteinExistence type="predicted"/>
<name>A0A4Q2A8V1_9BURK</name>
<protein>
    <submittedName>
        <fullName evidence="1">Uncharacterized protein</fullName>
    </submittedName>
</protein>
<dbReference type="Proteomes" id="UP000289650">
    <property type="component" value="Unassembled WGS sequence"/>
</dbReference>
<dbReference type="AlphaFoldDB" id="A0A4Q2A8V1"/>
<evidence type="ECO:0000313" key="2">
    <source>
        <dbReference type="Proteomes" id="UP000289650"/>
    </source>
</evidence>
<sequence>MREAAMTARKPTVQIREGKVEHPARDSAETDRQRKVTYQFVTGVTLVALEDRVNQLIDEHPDLTLKQVLFAQGTGFVAVLERSA</sequence>
<dbReference type="EMBL" id="QWEX01000003">
    <property type="protein sequence ID" value="RXV65693.1"/>
    <property type="molecule type" value="Genomic_DNA"/>
</dbReference>
<reference evidence="1 2" key="1">
    <citation type="submission" date="2018-08" db="EMBL/GenBank/DDBJ databases">
        <title>Mountain-cultivated ginseng endophyte, Burkholderia stabilis and its activity against ginseng root rot disease.</title>
        <authorList>
            <person name="Tapan Kumar M."/>
            <person name="Bae H."/>
            <person name="Shanmugam G."/>
            <person name="Jeon J."/>
        </authorList>
    </citation>
    <scope>NUCLEOTIDE SEQUENCE [LARGE SCALE GENOMIC DNA]</scope>
    <source>
        <strain evidence="1 2">EB159</strain>
    </source>
</reference>
<evidence type="ECO:0000313" key="1">
    <source>
        <dbReference type="EMBL" id="RXV65693.1"/>
    </source>
</evidence>
<organism evidence="1 2">
    <name type="scientific">Burkholderia stabilis</name>
    <dbReference type="NCBI Taxonomy" id="95485"/>
    <lineage>
        <taxon>Bacteria</taxon>
        <taxon>Pseudomonadati</taxon>
        <taxon>Pseudomonadota</taxon>
        <taxon>Betaproteobacteria</taxon>
        <taxon>Burkholderiales</taxon>
        <taxon>Burkholderiaceae</taxon>
        <taxon>Burkholderia</taxon>
        <taxon>Burkholderia cepacia complex</taxon>
    </lineage>
</organism>
<comment type="caution">
    <text evidence="1">The sequence shown here is derived from an EMBL/GenBank/DDBJ whole genome shotgun (WGS) entry which is preliminary data.</text>
</comment>